<evidence type="ECO:0000259" key="1">
    <source>
        <dbReference type="Pfam" id="PF23981"/>
    </source>
</evidence>
<dbReference type="AlphaFoldDB" id="A0A0F9UHB8"/>
<comment type="caution">
    <text evidence="2">The sequence shown here is derived from an EMBL/GenBank/DDBJ whole genome shotgun (WGS) entry which is preliminary data.</text>
</comment>
<reference evidence="2" key="1">
    <citation type="journal article" date="2015" name="Nature">
        <title>Complex archaea that bridge the gap between prokaryotes and eukaryotes.</title>
        <authorList>
            <person name="Spang A."/>
            <person name="Saw J.H."/>
            <person name="Jorgensen S.L."/>
            <person name="Zaremba-Niedzwiedzka K."/>
            <person name="Martijn J."/>
            <person name="Lind A.E."/>
            <person name="van Eijk R."/>
            <person name="Schleper C."/>
            <person name="Guy L."/>
            <person name="Ettema T.J."/>
        </authorList>
    </citation>
    <scope>NUCLEOTIDE SEQUENCE</scope>
</reference>
<evidence type="ECO:0000313" key="2">
    <source>
        <dbReference type="EMBL" id="KKN86752.1"/>
    </source>
</evidence>
<accession>A0A0F9UHB8</accession>
<feature type="domain" description="DUF7305" evidence="1">
    <location>
        <begin position="438"/>
        <end position="571"/>
    </location>
</feature>
<name>A0A0F9UHB8_9ZZZZ</name>
<dbReference type="InterPro" id="IPR055729">
    <property type="entry name" value="DUF7305"/>
</dbReference>
<protein>
    <recommendedName>
        <fullName evidence="1">DUF7305 domain-containing protein</fullName>
    </recommendedName>
</protein>
<dbReference type="Pfam" id="PF23981">
    <property type="entry name" value="DUF7305"/>
    <property type="match status" value="1"/>
</dbReference>
<sequence>MKQQQGAALVIVMALLSGALMLGMSGMQSAIIDERLAGNYRASVQAQMTAENTSSALVDRQNADRRNEYFNSLWSNENFASVGDTQRLRGRDVEALLDVGSLDAFFRQLLPSNYSELSPEEQNEIYNALVENFVLEFERLEDGKIAVTAADDGLRRSARGQSRLIFSLGESTSVTPTPFQTPVVGCEGVSSGGGSTISSYRSNEGNWSGQPGRFAENDIPLIRTTVENANVVLGGNEQIHGGVEALGSVTLNGSSQVFGSIFANQTINLNAGGGRVRGNAESRADIIFDSSTRVDGTVRAMRHVRLNNWSASVGEGIYAGGNIISSRNPASDHIDQNNRANFFQRSDILLNRVEEQPCDTLSFAGNSLRDEISRYQSVLTSIGDITVGAYPNVEWRFTPQQIERYDQTWNVNRWMTHASPEFNTLFGEQTPIFRMNTLNLTGSPSLRVSGGDVVIVVDGDFTMGGGGPGLVIDSNSSLTVFVSGRIDFGSVLNMPASNSINLNGNPTFSLFSGYSGTGTGVNFSSSNRVVANVYAPYTTVSVNSGAGFFGSVKGRSVNVSGSGSIVYDELLVGAFGGPSSGTPGTGGRGGWRLVGWQ</sequence>
<gene>
    <name evidence="2" type="ORF">LCGC14_0265470</name>
</gene>
<proteinExistence type="predicted"/>
<organism evidence="2">
    <name type="scientific">marine sediment metagenome</name>
    <dbReference type="NCBI Taxonomy" id="412755"/>
    <lineage>
        <taxon>unclassified sequences</taxon>
        <taxon>metagenomes</taxon>
        <taxon>ecological metagenomes</taxon>
    </lineage>
</organism>
<dbReference type="EMBL" id="LAZR01000144">
    <property type="protein sequence ID" value="KKN86752.1"/>
    <property type="molecule type" value="Genomic_DNA"/>
</dbReference>